<name>A0A0G0LJV3_9BACT</name>
<dbReference type="Proteomes" id="UP000034706">
    <property type="component" value="Unassembled WGS sequence"/>
</dbReference>
<dbReference type="SMART" id="SM00836">
    <property type="entry name" value="DALR_1"/>
    <property type="match status" value="1"/>
</dbReference>
<dbReference type="GO" id="GO:0005524">
    <property type="term" value="F:ATP binding"/>
    <property type="evidence" value="ECO:0007669"/>
    <property type="project" value="UniProtKB-KW"/>
</dbReference>
<keyword evidence="7 12" id="KW-0067">ATP-binding</keyword>
<feature type="non-terminal residue" evidence="14">
    <location>
        <position position="1"/>
    </location>
</feature>
<evidence type="ECO:0000256" key="6">
    <source>
        <dbReference type="ARBA" id="ARBA00022741"/>
    </source>
</evidence>
<proteinExistence type="inferred from homology"/>
<evidence type="ECO:0000256" key="4">
    <source>
        <dbReference type="ARBA" id="ARBA00022490"/>
    </source>
</evidence>
<evidence type="ECO:0000256" key="7">
    <source>
        <dbReference type="ARBA" id="ARBA00022840"/>
    </source>
</evidence>
<comment type="caution">
    <text evidence="14">The sequence shown here is derived from an EMBL/GenBank/DDBJ whole genome shotgun (WGS) entry which is preliminary data.</text>
</comment>
<dbReference type="NCBIfam" id="TIGR00456">
    <property type="entry name" value="argS"/>
    <property type="match status" value="1"/>
</dbReference>
<sequence length="443" mass="50589">TKFQKPSSKLRINVEFISANPTGPLTIGNGRGGFYGDALANILETQGHKITREFYVNDRGGQILALGRSVKLAQLRRSPKTKSELRPQASEGEVNDKNLYRGNYINDLAKKIDKKLSVEEAGQKAVNLILGAYIKPVIKKLKIKYDVWFSEKSLYRNGIYQRVMRDLMQKDLVYEADGATWIKTSKLGDTEDRVLIKSNGDETYFMSDILYHLNKFEIRKFDNVIDVWGADHHGDMLRLSGVLRVLGIDLERLTILLNQFVRLVSGGEEFKFSKRAGTFITLEELVDEVGLDAARFFFLMYSLNTHMDFDMALAKERSQKNPVYYVQYAHARISSILRKAGITKLQAPSSKLILLETKAELNLIRKLIELPEILADISKNYEVHRLPRYALELAREFHNFYEKERVITEDKKLTSARLALVMATKIVLANTLNLMGIKSPDKM</sequence>
<dbReference type="SUPFAM" id="SSF52374">
    <property type="entry name" value="Nucleotidylyl transferase"/>
    <property type="match status" value="1"/>
</dbReference>
<dbReference type="PATRIC" id="fig|1618611.3.peg.230"/>
<evidence type="ECO:0000256" key="11">
    <source>
        <dbReference type="NCBIfam" id="TIGR00456"/>
    </source>
</evidence>
<dbReference type="EC" id="6.1.1.19" evidence="3 11"/>
<evidence type="ECO:0000256" key="1">
    <source>
        <dbReference type="ARBA" id="ARBA00004496"/>
    </source>
</evidence>
<dbReference type="AlphaFoldDB" id="A0A0G0LJV3"/>
<evidence type="ECO:0000313" key="14">
    <source>
        <dbReference type="EMBL" id="KKQ91312.1"/>
    </source>
</evidence>
<comment type="catalytic activity">
    <reaction evidence="10">
        <text>tRNA(Arg) + L-arginine + ATP = L-arginyl-tRNA(Arg) + AMP + diphosphate</text>
        <dbReference type="Rhea" id="RHEA:20301"/>
        <dbReference type="Rhea" id="RHEA-COMP:9658"/>
        <dbReference type="Rhea" id="RHEA-COMP:9673"/>
        <dbReference type="ChEBI" id="CHEBI:30616"/>
        <dbReference type="ChEBI" id="CHEBI:32682"/>
        <dbReference type="ChEBI" id="CHEBI:33019"/>
        <dbReference type="ChEBI" id="CHEBI:78442"/>
        <dbReference type="ChEBI" id="CHEBI:78513"/>
        <dbReference type="ChEBI" id="CHEBI:456215"/>
        <dbReference type="EC" id="6.1.1.19"/>
    </reaction>
</comment>
<keyword evidence="9 12" id="KW-0030">Aminoacyl-tRNA synthetase</keyword>
<keyword evidence="5 12" id="KW-0436">Ligase</keyword>
<evidence type="ECO:0000256" key="3">
    <source>
        <dbReference type="ARBA" id="ARBA00012837"/>
    </source>
</evidence>
<gene>
    <name evidence="14" type="ORF">UT16_C0018G0001</name>
</gene>
<keyword evidence="4" id="KW-0963">Cytoplasm</keyword>
<reference evidence="14 15" key="1">
    <citation type="journal article" date="2015" name="Nature">
        <title>rRNA introns, odd ribosomes, and small enigmatic genomes across a large radiation of phyla.</title>
        <authorList>
            <person name="Brown C.T."/>
            <person name="Hug L.A."/>
            <person name="Thomas B.C."/>
            <person name="Sharon I."/>
            <person name="Castelle C.J."/>
            <person name="Singh A."/>
            <person name="Wilkins M.J."/>
            <person name="Williams K.H."/>
            <person name="Banfield J.F."/>
        </authorList>
    </citation>
    <scope>NUCLEOTIDE SEQUENCE [LARGE SCALE GENOMIC DNA]</scope>
</reference>
<accession>A0A0G0LJV3</accession>
<evidence type="ECO:0000256" key="9">
    <source>
        <dbReference type="ARBA" id="ARBA00023146"/>
    </source>
</evidence>
<evidence type="ECO:0000256" key="2">
    <source>
        <dbReference type="ARBA" id="ARBA00005594"/>
    </source>
</evidence>
<dbReference type="GO" id="GO:0006420">
    <property type="term" value="P:arginyl-tRNA aminoacylation"/>
    <property type="evidence" value="ECO:0007669"/>
    <property type="project" value="UniProtKB-UniRule"/>
</dbReference>
<dbReference type="FunFam" id="1.10.730.10:FF:000008">
    <property type="entry name" value="Arginine--tRNA ligase"/>
    <property type="match status" value="1"/>
</dbReference>
<dbReference type="PROSITE" id="PS00178">
    <property type="entry name" value="AA_TRNA_LIGASE_I"/>
    <property type="match status" value="1"/>
</dbReference>
<evidence type="ECO:0000256" key="5">
    <source>
        <dbReference type="ARBA" id="ARBA00022598"/>
    </source>
</evidence>
<comment type="subcellular location">
    <subcellularLocation>
        <location evidence="1">Cytoplasm</location>
    </subcellularLocation>
</comment>
<comment type="similarity">
    <text evidence="2 12">Belongs to the class-I aminoacyl-tRNA synthetase family.</text>
</comment>
<dbReference type="InterPro" id="IPR014729">
    <property type="entry name" value="Rossmann-like_a/b/a_fold"/>
</dbReference>
<dbReference type="PANTHER" id="PTHR11956">
    <property type="entry name" value="ARGINYL-TRNA SYNTHETASE"/>
    <property type="match status" value="1"/>
</dbReference>
<dbReference type="InterPro" id="IPR035684">
    <property type="entry name" value="ArgRS_core"/>
</dbReference>
<dbReference type="SUPFAM" id="SSF47323">
    <property type="entry name" value="Anticodon-binding domain of a subclass of class I aminoacyl-tRNA synthetases"/>
    <property type="match status" value="1"/>
</dbReference>
<organism evidence="14 15">
    <name type="scientific">Candidatus Azambacteria bacterium GW2011_GWA2_39_10</name>
    <dbReference type="NCBI Taxonomy" id="1618611"/>
    <lineage>
        <taxon>Bacteria</taxon>
        <taxon>Candidatus Azamiibacteriota</taxon>
    </lineage>
</organism>
<dbReference type="Pfam" id="PF05746">
    <property type="entry name" value="DALR_1"/>
    <property type="match status" value="1"/>
</dbReference>
<evidence type="ECO:0000313" key="15">
    <source>
        <dbReference type="Proteomes" id="UP000034706"/>
    </source>
</evidence>
<evidence type="ECO:0000256" key="12">
    <source>
        <dbReference type="RuleBase" id="RU363038"/>
    </source>
</evidence>
<dbReference type="CDD" id="cd00671">
    <property type="entry name" value="ArgRS_core"/>
    <property type="match status" value="1"/>
</dbReference>
<dbReference type="Gene3D" id="3.40.50.620">
    <property type="entry name" value="HUPs"/>
    <property type="match status" value="1"/>
</dbReference>
<keyword evidence="6 12" id="KW-0547">Nucleotide-binding</keyword>
<dbReference type="InterPro" id="IPR008909">
    <property type="entry name" value="DALR_anticod-bd"/>
</dbReference>
<dbReference type="GO" id="GO:0004814">
    <property type="term" value="F:arginine-tRNA ligase activity"/>
    <property type="evidence" value="ECO:0007669"/>
    <property type="project" value="UniProtKB-UniRule"/>
</dbReference>
<dbReference type="Pfam" id="PF00750">
    <property type="entry name" value="tRNA-synt_1d"/>
    <property type="match status" value="1"/>
</dbReference>
<dbReference type="GO" id="GO:0005737">
    <property type="term" value="C:cytoplasm"/>
    <property type="evidence" value="ECO:0007669"/>
    <property type="project" value="UniProtKB-SubCell"/>
</dbReference>
<dbReference type="PANTHER" id="PTHR11956:SF5">
    <property type="entry name" value="ARGININE--TRNA LIGASE, CYTOPLASMIC"/>
    <property type="match status" value="1"/>
</dbReference>
<dbReference type="InterPro" id="IPR001278">
    <property type="entry name" value="Arg-tRNA-ligase"/>
</dbReference>
<evidence type="ECO:0000256" key="10">
    <source>
        <dbReference type="ARBA" id="ARBA00049339"/>
    </source>
</evidence>
<feature type="domain" description="DALR anticodon binding" evidence="13">
    <location>
        <begin position="326"/>
        <end position="443"/>
    </location>
</feature>
<evidence type="ECO:0000259" key="13">
    <source>
        <dbReference type="SMART" id="SM00836"/>
    </source>
</evidence>
<dbReference type="EMBL" id="LBVT01000018">
    <property type="protein sequence ID" value="KKQ91312.1"/>
    <property type="molecule type" value="Genomic_DNA"/>
</dbReference>
<dbReference type="PRINTS" id="PR01038">
    <property type="entry name" value="TRNASYNTHARG"/>
</dbReference>
<dbReference type="InterPro" id="IPR009080">
    <property type="entry name" value="tRNAsynth_Ia_anticodon-bd"/>
</dbReference>
<protein>
    <recommendedName>
        <fullName evidence="3 11">Arginine--tRNA ligase</fullName>
        <ecNumber evidence="3 11">6.1.1.19</ecNumber>
    </recommendedName>
</protein>
<evidence type="ECO:0000256" key="8">
    <source>
        <dbReference type="ARBA" id="ARBA00022917"/>
    </source>
</evidence>
<dbReference type="Gene3D" id="1.10.730.10">
    <property type="entry name" value="Isoleucyl-tRNA Synthetase, Domain 1"/>
    <property type="match status" value="1"/>
</dbReference>
<keyword evidence="8 12" id="KW-0648">Protein biosynthesis</keyword>
<dbReference type="InterPro" id="IPR001412">
    <property type="entry name" value="aa-tRNA-synth_I_CS"/>
</dbReference>